<accession>A0ABS4KY46</accession>
<gene>
    <name evidence="2" type="ORF">J2Z77_000732</name>
</gene>
<sequence>MQGTDYQDLDTTPEKTPTTRTPAANIAHLASTTRPATHTGLRR</sequence>
<name>A0ABS4KY46_STRAV</name>
<reference evidence="2 3" key="1">
    <citation type="submission" date="2021-03" db="EMBL/GenBank/DDBJ databases">
        <title>Genomic Encyclopedia of Type Strains, Phase IV (KMG-IV): sequencing the most valuable type-strain genomes for metagenomic binning, comparative biology and taxonomic classification.</title>
        <authorList>
            <person name="Goeker M."/>
        </authorList>
    </citation>
    <scope>NUCLEOTIDE SEQUENCE [LARGE SCALE GENOMIC DNA]</scope>
    <source>
        <strain evidence="2 3">DSM 40526</strain>
    </source>
</reference>
<keyword evidence="3" id="KW-1185">Reference proteome</keyword>
<feature type="region of interest" description="Disordered" evidence="1">
    <location>
        <begin position="1"/>
        <end position="43"/>
    </location>
</feature>
<evidence type="ECO:0000256" key="1">
    <source>
        <dbReference type="SAM" id="MobiDB-lite"/>
    </source>
</evidence>
<organism evidence="2 3">
    <name type="scientific">Streptomyces avidinii</name>
    <dbReference type="NCBI Taxonomy" id="1895"/>
    <lineage>
        <taxon>Bacteria</taxon>
        <taxon>Bacillati</taxon>
        <taxon>Actinomycetota</taxon>
        <taxon>Actinomycetes</taxon>
        <taxon>Kitasatosporales</taxon>
        <taxon>Streptomycetaceae</taxon>
        <taxon>Streptomyces</taxon>
    </lineage>
</organism>
<evidence type="ECO:0000313" key="3">
    <source>
        <dbReference type="Proteomes" id="UP001519310"/>
    </source>
</evidence>
<comment type="caution">
    <text evidence="2">The sequence shown here is derived from an EMBL/GenBank/DDBJ whole genome shotgun (WGS) entry which is preliminary data.</text>
</comment>
<evidence type="ECO:0000313" key="2">
    <source>
        <dbReference type="EMBL" id="MBP2034948.1"/>
    </source>
</evidence>
<dbReference type="Proteomes" id="UP001519310">
    <property type="component" value="Unassembled WGS sequence"/>
</dbReference>
<protein>
    <submittedName>
        <fullName evidence="2">Uncharacterized protein</fullName>
    </submittedName>
</protein>
<dbReference type="EMBL" id="JAGGLQ010000001">
    <property type="protein sequence ID" value="MBP2034948.1"/>
    <property type="molecule type" value="Genomic_DNA"/>
</dbReference>
<proteinExistence type="predicted"/>